<dbReference type="PANTHER" id="PTHR43479:SF12">
    <property type="entry name" value="TRANSCRIPTIONAL REGULATORY PROTEIN"/>
    <property type="match status" value="1"/>
</dbReference>
<accession>A0ABM8YU27</accession>
<dbReference type="PROSITE" id="PS50977">
    <property type="entry name" value="HTH_TETR_2"/>
    <property type="match status" value="1"/>
</dbReference>
<dbReference type="PANTHER" id="PTHR43479">
    <property type="entry name" value="ACREF/ENVCD OPERON REPRESSOR-RELATED"/>
    <property type="match status" value="1"/>
</dbReference>
<dbReference type="RefSeq" id="WP_230504967.1">
    <property type="nucleotide sequence ID" value="NZ_CAKJTJ010000050.1"/>
</dbReference>
<reference evidence="5 6" key="1">
    <citation type="submission" date="2021-10" db="EMBL/GenBank/DDBJ databases">
        <authorList>
            <person name="Criscuolo A."/>
        </authorList>
    </citation>
    <scope>NUCLEOTIDE SEQUENCE [LARGE SCALE GENOMIC DNA]</scope>
    <source>
        <strain evidence="6">CIP 111883</strain>
    </source>
</reference>
<feature type="DNA-binding region" description="H-T-H motif" evidence="3">
    <location>
        <begin position="25"/>
        <end position="44"/>
    </location>
</feature>
<dbReference type="InterPro" id="IPR025722">
    <property type="entry name" value="TetR"/>
</dbReference>
<dbReference type="EMBL" id="CAKJTJ010000050">
    <property type="protein sequence ID" value="CAG9623485.1"/>
    <property type="molecule type" value="Genomic_DNA"/>
</dbReference>
<dbReference type="InterPro" id="IPR009057">
    <property type="entry name" value="Homeodomain-like_sf"/>
</dbReference>
<evidence type="ECO:0000256" key="3">
    <source>
        <dbReference type="PROSITE-ProRule" id="PRU00335"/>
    </source>
</evidence>
<name>A0ABM8YU27_9BACI</name>
<dbReference type="InterPro" id="IPR050624">
    <property type="entry name" value="HTH-type_Tx_Regulator"/>
</dbReference>
<evidence type="ECO:0000313" key="6">
    <source>
        <dbReference type="Proteomes" id="UP000789833"/>
    </source>
</evidence>
<keyword evidence="1" id="KW-0678">Repressor</keyword>
<evidence type="ECO:0000256" key="1">
    <source>
        <dbReference type="ARBA" id="ARBA00022491"/>
    </source>
</evidence>
<dbReference type="Proteomes" id="UP000789833">
    <property type="component" value="Unassembled WGS sequence"/>
</dbReference>
<evidence type="ECO:0000259" key="4">
    <source>
        <dbReference type="PROSITE" id="PS50977"/>
    </source>
</evidence>
<proteinExistence type="predicted"/>
<sequence>MSKTKERIIDTALMMFNEEGASSVSTNHIAKELGISTGNLYYYYKNKEEIIRAILEKMIQEWDVVWQAPSSTWRPTLEDLKSVIRISFQLEWKYRFFYRELIVLMKIDPKLRERHQQIQAQRMIEQKKFFQYFIESGVLSIPDDQSKVEALLTISWIISNYWLAFLETNGEEISEDKIEKGIELIMMVIQPYINEGGVAKWRKKKIKCQEEHF</sequence>
<gene>
    <name evidence="5" type="ORF">BACCIP111883_04298</name>
</gene>
<dbReference type="SUPFAM" id="SSF46689">
    <property type="entry name" value="Homeodomain-like"/>
    <property type="match status" value="1"/>
</dbReference>
<feature type="domain" description="HTH tetR-type" evidence="4">
    <location>
        <begin position="2"/>
        <end position="62"/>
    </location>
</feature>
<dbReference type="Gene3D" id="1.10.357.10">
    <property type="entry name" value="Tetracycline Repressor, domain 2"/>
    <property type="match status" value="1"/>
</dbReference>
<dbReference type="Pfam" id="PF13972">
    <property type="entry name" value="TetR"/>
    <property type="match status" value="1"/>
</dbReference>
<protein>
    <recommendedName>
        <fullName evidence="4">HTH tetR-type domain-containing protein</fullName>
    </recommendedName>
</protein>
<comment type="caution">
    <text evidence="5">The sequence shown here is derived from an EMBL/GenBank/DDBJ whole genome shotgun (WGS) entry which is preliminary data.</text>
</comment>
<evidence type="ECO:0000313" key="5">
    <source>
        <dbReference type="EMBL" id="CAG9623485.1"/>
    </source>
</evidence>
<organism evidence="5 6">
    <name type="scientific">Sutcliffiella rhizosphaerae</name>
    <dbReference type="NCBI Taxonomy" id="2880967"/>
    <lineage>
        <taxon>Bacteria</taxon>
        <taxon>Bacillati</taxon>
        <taxon>Bacillota</taxon>
        <taxon>Bacilli</taxon>
        <taxon>Bacillales</taxon>
        <taxon>Bacillaceae</taxon>
        <taxon>Sutcliffiella</taxon>
    </lineage>
</organism>
<evidence type="ECO:0000256" key="2">
    <source>
        <dbReference type="ARBA" id="ARBA00023125"/>
    </source>
</evidence>
<keyword evidence="6" id="KW-1185">Reference proteome</keyword>
<dbReference type="Pfam" id="PF00440">
    <property type="entry name" value="TetR_N"/>
    <property type="match status" value="1"/>
</dbReference>
<keyword evidence="2 3" id="KW-0238">DNA-binding</keyword>
<dbReference type="InterPro" id="IPR001647">
    <property type="entry name" value="HTH_TetR"/>
</dbReference>
<dbReference type="PRINTS" id="PR00455">
    <property type="entry name" value="HTHTETR"/>
</dbReference>